<gene>
    <name evidence="1" type="ORF">SAMN06265376_101321</name>
</gene>
<dbReference type="AlphaFoldDB" id="A0A238VSV9"/>
<keyword evidence="2" id="KW-1185">Reference proteome</keyword>
<accession>A0A238VSV9</accession>
<dbReference type="Proteomes" id="UP000198379">
    <property type="component" value="Unassembled WGS sequence"/>
</dbReference>
<sequence>MNDYTIRFRESELTKITIGIIIFMQTKNHANCLFFVSFYNPNRL</sequence>
<proteinExistence type="predicted"/>
<dbReference type="EMBL" id="FZNY01000001">
    <property type="protein sequence ID" value="SNR37430.1"/>
    <property type="molecule type" value="Genomic_DNA"/>
</dbReference>
<evidence type="ECO:0000313" key="2">
    <source>
        <dbReference type="Proteomes" id="UP000198379"/>
    </source>
</evidence>
<name>A0A238VSV9_9FLAO</name>
<reference evidence="1 2" key="1">
    <citation type="submission" date="2017-06" db="EMBL/GenBank/DDBJ databases">
        <authorList>
            <person name="Kim H.J."/>
            <person name="Triplett B.A."/>
        </authorList>
    </citation>
    <scope>NUCLEOTIDE SEQUENCE [LARGE SCALE GENOMIC DNA]</scope>
    <source>
        <strain evidence="1 2">DSM 25597</strain>
    </source>
</reference>
<organism evidence="1 2">
    <name type="scientific">Dokdonia pacifica</name>
    <dbReference type="NCBI Taxonomy" id="1627892"/>
    <lineage>
        <taxon>Bacteria</taxon>
        <taxon>Pseudomonadati</taxon>
        <taxon>Bacteroidota</taxon>
        <taxon>Flavobacteriia</taxon>
        <taxon>Flavobacteriales</taxon>
        <taxon>Flavobacteriaceae</taxon>
        <taxon>Dokdonia</taxon>
    </lineage>
</organism>
<evidence type="ECO:0000313" key="1">
    <source>
        <dbReference type="EMBL" id="SNR37430.1"/>
    </source>
</evidence>
<protein>
    <submittedName>
        <fullName evidence="1">Uncharacterized protein</fullName>
    </submittedName>
</protein>